<reference evidence="2 3" key="1">
    <citation type="submission" date="2019-04" db="EMBL/GenBank/DDBJ databases">
        <title>Fungal friends and foes A comparative genomics study of 23 Aspergillus species from section Flavi.</title>
        <authorList>
            <consortium name="DOE Joint Genome Institute"/>
            <person name="Kjaerbolling I."/>
            <person name="Vesth T.C."/>
            <person name="Frisvad J.C."/>
            <person name="Nybo J.L."/>
            <person name="Theobald S."/>
            <person name="Kildgaard S."/>
            <person name="Petersen T.I."/>
            <person name="Kuo A."/>
            <person name="Sato A."/>
            <person name="Lyhne E.K."/>
            <person name="Kogle M.E."/>
            <person name="Wiebenga A."/>
            <person name="Kun R.S."/>
            <person name="Lubbers R.J."/>
            <person name="Makela M.R."/>
            <person name="Barry K."/>
            <person name="Chovatia M."/>
            <person name="Clum A."/>
            <person name="Daum C."/>
            <person name="Haridas S."/>
            <person name="He G."/>
            <person name="LaButti K."/>
            <person name="Lipzen A."/>
            <person name="Mondo S."/>
            <person name="Pangilinan J."/>
            <person name="Riley R."/>
            <person name="Salamov A."/>
            <person name="Simmons B.A."/>
            <person name="Magnuson J.K."/>
            <person name="Henrissat B."/>
            <person name="Mortensen U.H."/>
            <person name="Larsen T.O."/>
            <person name="De vries R.P."/>
            <person name="Grigoriev I.V."/>
            <person name="Machida M."/>
            <person name="Baker S.E."/>
            <person name="Andersen M.R."/>
        </authorList>
    </citation>
    <scope>NUCLEOTIDE SEQUENCE [LARGE SCALE GENOMIC DNA]</scope>
    <source>
        <strain evidence="2 3">CBS 126849</strain>
    </source>
</reference>
<dbReference type="GO" id="GO:0005794">
    <property type="term" value="C:Golgi apparatus"/>
    <property type="evidence" value="ECO:0007669"/>
    <property type="project" value="TreeGrafter"/>
</dbReference>
<proteinExistence type="predicted"/>
<evidence type="ECO:0000313" key="2">
    <source>
        <dbReference type="EMBL" id="KAB8212765.1"/>
    </source>
</evidence>
<name>A0A5N6E6L4_9EURO</name>
<organism evidence="2 3">
    <name type="scientific">Aspergillus novoparasiticus</name>
    <dbReference type="NCBI Taxonomy" id="986946"/>
    <lineage>
        <taxon>Eukaryota</taxon>
        <taxon>Fungi</taxon>
        <taxon>Dikarya</taxon>
        <taxon>Ascomycota</taxon>
        <taxon>Pezizomycotina</taxon>
        <taxon>Eurotiomycetes</taxon>
        <taxon>Eurotiomycetidae</taxon>
        <taxon>Eurotiales</taxon>
        <taxon>Aspergillaceae</taxon>
        <taxon>Aspergillus</taxon>
        <taxon>Aspergillus subgen. Circumdati</taxon>
    </lineage>
</organism>
<dbReference type="EMBL" id="ML733902">
    <property type="protein sequence ID" value="KAB8212765.1"/>
    <property type="molecule type" value="Genomic_DNA"/>
</dbReference>
<keyword evidence="1" id="KW-1133">Transmembrane helix</keyword>
<evidence type="ECO:0000313" key="3">
    <source>
        <dbReference type="Proteomes" id="UP000326799"/>
    </source>
</evidence>
<keyword evidence="1" id="KW-0812">Transmembrane</keyword>
<feature type="transmembrane region" description="Helical" evidence="1">
    <location>
        <begin position="65"/>
        <end position="84"/>
    </location>
</feature>
<dbReference type="PANTHER" id="PTHR34391">
    <property type="entry name" value="UPF0658 GOLGI APPARATUS MEMBRANE PROTEIN C1952.10C-RELATED"/>
    <property type="match status" value="1"/>
</dbReference>
<feature type="transmembrane region" description="Helical" evidence="1">
    <location>
        <begin position="20"/>
        <end position="40"/>
    </location>
</feature>
<feature type="transmembrane region" description="Helical" evidence="1">
    <location>
        <begin position="149"/>
        <end position="165"/>
    </location>
</feature>
<dbReference type="Proteomes" id="UP000326799">
    <property type="component" value="Unassembled WGS sequence"/>
</dbReference>
<feature type="transmembrane region" description="Helical" evidence="1">
    <location>
        <begin position="239"/>
        <end position="259"/>
    </location>
</feature>
<keyword evidence="1" id="KW-0472">Membrane</keyword>
<feature type="transmembrane region" description="Helical" evidence="1">
    <location>
        <begin position="171"/>
        <end position="192"/>
    </location>
</feature>
<keyword evidence="3" id="KW-1185">Reference proteome</keyword>
<gene>
    <name evidence="2" type="ORF">BDV33DRAFT_186204</name>
</gene>
<dbReference type="AlphaFoldDB" id="A0A5N6E6L4"/>
<dbReference type="PANTHER" id="PTHR34391:SF1">
    <property type="entry name" value="UPF0658 GOLGI APPARATUS MEMBRANE PROTEIN C1952.10C-RELATED"/>
    <property type="match status" value="1"/>
</dbReference>
<accession>A0A5N6E6L4</accession>
<feature type="transmembrane region" description="Helical" evidence="1">
    <location>
        <begin position="199"/>
        <end position="219"/>
    </location>
</feature>
<dbReference type="InterPro" id="IPR040410">
    <property type="entry name" value="UPF0658_Golgi"/>
</dbReference>
<sequence length="299" mass="33536">MRVSTPVTVSIVYDTLAHQSTIQVIGLGIYSAALSVYNGLQYNQLRDIAGVLTDNDALRSEVWPLLRGMIISTVVITASFTFWIQCNAWKLYEEFAWVTPAKSGSEYTNEAQVFILPGKKTFSYSVIDIALTLTSSTHWLLLSLLKFDGFFFLGFLLQLAIQPFTQSDPTFVAAVTLMPISCCLLFTTAWVVRHEYRVGTIVISVLQLALIGFFIYMFTVFYSPSTYQSYLQSQMTLTFFGITTIVLPLGIVTMICLCFQNFGQGLRPYVSGGVKARLLGETFEMQLREGYLRVPHEAT</sequence>
<protein>
    <submittedName>
        <fullName evidence="2">Uncharacterized protein</fullName>
    </submittedName>
</protein>
<evidence type="ECO:0000256" key="1">
    <source>
        <dbReference type="SAM" id="Phobius"/>
    </source>
</evidence>